<feature type="signal peptide" evidence="1">
    <location>
        <begin position="1"/>
        <end position="22"/>
    </location>
</feature>
<proteinExistence type="predicted"/>
<sequence length="112" mass="13233">MARILCISFFLCFALCIITANANIEEGFEKRQLQQDPLSWLDKLEDRQDTTKKQNLLDLFYKLFKSENEVILQEPEDTEKREKNRRGVGSGFRTATRRPSCFVFFWKTWAAC</sequence>
<feature type="chain" id="PRO_5043702876" description="Somatostatin/Cortistatin C-terminal domain-containing protein" evidence="1">
    <location>
        <begin position="23"/>
        <end position="112"/>
    </location>
</feature>
<dbReference type="Proteomes" id="UP001501940">
    <property type="component" value="Chromosome 10"/>
</dbReference>
<evidence type="ECO:0000313" key="2">
    <source>
        <dbReference type="Ensembl" id="ENSAOCP00000028939.2"/>
    </source>
</evidence>
<organism evidence="2 3">
    <name type="scientific">Amphiprion ocellaris</name>
    <name type="common">Clown anemonefish</name>
    <dbReference type="NCBI Taxonomy" id="80972"/>
    <lineage>
        <taxon>Eukaryota</taxon>
        <taxon>Metazoa</taxon>
        <taxon>Chordata</taxon>
        <taxon>Craniata</taxon>
        <taxon>Vertebrata</taxon>
        <taxon>Euteleostomi</taxon>
        <taxon>Actinopterygii</taxon>
        <taxon>Neopterygii</taxon>
        <taxon>Teleostei</taxon>
        <taxon>Neoteleostei</taxon>
        <taxon>Acanthomorphata</taxon>
        <taxon>Ovalentaria</taxon>
        <taxon>Pomacentridae</taxon>
        <taxon>Amphiprion</taxon>
    </lineage>
</organism>
<evidence type="ECO:0008006" key="4">
    <source>
        <dbReference type="Google" id="ProtNLM"/>
    </source>
</evidence>
<dbReference type="OMA" id="WKSWTSC"/>
<reference evidence="2" key="2">
    <citation type="submission" date="2025-08" db="UniProtKB">
        <authorList>
            <consortium name="Ensembl"/>
        </authorList>
    </citation>
    <scope>IDENTIFICATION</scope>
</reference>
<dbReference type="AlphaFoldDB" id="A0A3Q1CTS9"/>
<reference evidence="2 3" key="1">
    <citation type="submission" date="2022-01" db="EMBL/GenBank/DDBJ databases">
        <title>A chromosome-scale genome assembly of the false clownfish, Amphiprion ocellaris.</title>
        <authorList>
            <person name="Ryu T."/>
        </authorList>
    </citation>
    <scope>NUCLEOTIDE SEQUENCE [LARGE SCALE GENOMIC DNA]</scope>
</reference>
<reference evidence="2" key="3">
    <citation type="submission" date="2025-09" db="UniProtKB">
        <authorList>
            <consortium name="Ensembl"/>
        </authorList>
    </citation>
    <scope>IDENTIFICATION</scope>
</reference>
<evidence type="ECO:0000313" key="3">
    <source>
        <dbReference type="Proteomes" id="UP001501940"/>
    </source>
</evidence>
<protein>
    <recommendedName>
        <fullName evidence="4">Somatostatin/Cortistatin C-terminal domain-containing protein</fullName>
    </recommendedName>
</protein>
<evidence type="ECO:0000256" key="1">
    <source>
        <dbReference type="SAM" id="SignalP"/>
    </source>
</evidence>
<dbReference type="STRING" id="80972.ENSAOCP00000028939"/>
<keyword evidence="3" id="KW-1185">Reference proteome</keyword>
<name>A0A3Q1CTS9_AMPOC</name>
<keyword evidence="1" id="KW-0732">Signal</keyword>
<dbReference type="Ensembl" id="ENSAOCT00000022567.2">
    <property type="protein sequence ID" value="ENSAOCP00000028939.2"/>
    <property type="gene ID" value="ENSAOCG00000018915.2"/>
</dbReference>
<dbReference type="GeneTree" id="ENSGT00940000177127"/>
<accession>A0A3Q1CTS9</accession>